<gene>
    <name evidence="1" type="ORF">JTBM06_V1_10050</name>
</gene>
<reference evidence="1" key="1">
    <citation type="submission" date="2019-07" db="EMBL/GenBank/DDBJ databases">
        <authorList>
            <person name="Weber M."/>
            <person name="Kostadinov I."/>
            <person name="Kostadinov D I."/>
        </authorList>
    </citation>
    <scope>NUCLEOTIDE SEQUENCE</scope>
    <source>
        <strain evidence="1">Gfbio:sag-sample-m06:053724c1-46a9-4a36-b237-ea2bf867836b</strain>
    </source>
</reference>
<name>A0A7D9H5K1_9GAMM</name>
<dbReference type="AlphaFoldDB" id="A0A7D9H5K1"/>
<evidence type="ECO:0008006" key="2">
    <source>
        <dbReference type="Google" id="ProtNLM"/>
    </source>
</evidence>
<dbReference type="EMBL" id="LR633967">
    <property type="protein sequence ID" value="VUX55331.1"/>
    <property type="molecule type" value="Genomic_DNA"/>
</dbReference>
<sequence length="100" mass="11135">MRGGDAQQYTAVDQGVGDFLWSPDGQKMLLVIKDKTAADLAEEAAEEAGEEAKPLSFVIDRLQFKQDGVPYLDRSHNHLYVVSEREASACARYICRNSSR</sequence>
<organism evidence="1">
    <name type="scientific">uncultured Woeseiaceae bacterium</name>
    <dbReference type="NCBI Taxonomy" id="1983305"/>
    <lineage>
        <taxon>Bacteria</taxon>
        <taxon>Pseudomonadati</taxon>
        <taxon>Pseudomonadota</taxon>
        <taxon>Gammaproteobacteria</taxon>
        <taxon>Woeseiales</taxon>
        <taxon>Woeseiaceae</taxon>
        <taxon>environmental samples</taxon>
    </lineage>
</organism>
<protein>
    <recommendedName>
        <fullName evidence="2">Dipeptidylpeptidase IV N-terminal domain-containing protein</fullName>
    </recommendedName>
</protein>
<evidence type="ECO:0000313" key="1">
    <source>
        <dbReference type="EMBL" id="VUX55331.1"/>
    </source>
</evidence>
<proteinExistence type="predicted"/>
<accession>A0A7D9H5K1</accession>